<keyword evidence="2" id="KW-1185">Reference proteome</keyword>
<gene>
    <name evidence="1" type="ORF">ACFPC0_01345</name>
</gene>
<sequence>MGAGGFGQEHKLQDPNSIWTQATLLTAGEYSGNQKWDLMVQWSDGELDNYVGTTTSALGTEARIQNPNDLWTHNAVMTTGSFLVSV</sequence>
<protein>
    <submittedName>
        <fullName evidence="1">Uncharacterized protein</fullName>
    </submittedName>
</protein>
<evidence type="ECO:0000313" key="1">
    <source>
        <dbReference type="EMBL" id="MFC4326495.1"/>
    </source>
</evidence>
<dbReference type="Proteomes" id="UP001595824">
    <property type="component" value="Unassembled WGS sequence"/>
</dbReference>
<evidence type="ECO:0000313" key="2">
    <source>
        <dbReference type="Proteomes" id="UP001595824"/>
    </source>
</evidence>
<comment type="caution">
    <text evidence="1">The sequence shown here is derived from an EMBL/GenBank/DDBJ whole genome shotgun (WGS) entry which is preliminary data.</text>
</comment>
<dbReference type="RefSeq" id="WP_381736562.1">
    <property type="nucleotide sequence ID" value="NZ_JBHSDP010000003.1"/>
</dbReference>
<reference evidence="2" key="1">
    <citation type="journal article" date="2019" name="Int. J. Syst. Evol. Microbiol.">
        <title>The Global Catalogue of Microorganisms (GCM) 10K type strain sequencing project: providing services to taxonomists for standard genome sequencing and annotation.</title>
        <authorList>
            <consortium name="The Broad Institute Genomics Platform"/>
            <consortium name="The Broad Institute Genome Sequencing Center for Infectious Disease"/>
            <person name="Wu L."/>
            <person name="Ma J."/>
        </authorList>
    </citation>
    <scope>NUCLEOTIDE SEQUENCE [LARGE SCALE GENOMIC DNA]</scope>
    <source>
        <strain evidence="2">PCU 347</strain>
    </source>
</reference>
<organism evidence="1 2">
    <name type="scientific">Streptomyces andamanensis</name>
    <dbReference type="NCBI Taxonomy" id="1565035"/>
    <lineage>
        <taxon>Bacteria</taxon>
        <taxon>Bacillati</taxon>
        <taxon>Actinomycetota</taxon>
        <taxon>Actinomycetes</taxon>
        <taxon>Kitasatosporales</taxon>
        <taxon>Streptomycetaceae</taxon>
        <taxon>Streptomyces</taxon>
    </lineage>
</organism>
<dbReference type="EMBL" id="JBHSDP010000003">
    <property type="protein sequence ID" value="MFC4326495.1"/>
    <property type="molecule type" value="Genomic_DNA"/>
</dbReference>
<name>A0ABV8T7Y8_9ACTN</name>
<accession>A0ABV8T7Y8</accession>
<proteinExistence type="predicted"/>